<evidence type="ECO:0000256" key="4">
    <source>
        <dbReference type="PROSITE-ProRule" id="PRU01161"/>
    </source>
</evidence>
<feature type="short sequence motif" description="GXGXXG" evidence="4">
    <location>
        <begin position="963"/>
        <end position="968"/>
    </location>
</feature>
<feature type="transmembrane region" description="Helical" evidence="6">
    <location>
        <begin position="272"/>
        <end position="289"/>
    </location>
</feature>
<feature type="short sequence motif" description="DGA/G" evidence="4">
    <location>
        <begin position="1139"/>
        <end position="1141"/>
    </location>
</feature>
<evidence type="ECO:0000256" key="3">
    <source>
        <dbReference type="PROSITE-ProRule" id="PRU00339"/>
    </source>
</evidence>
<feature type="transmembrane region" description="Helical" evidence="6">
    <location>
        <begin position="309"/>
        <end position="330"/>
    </location>
</feature>
<dbReference type="Proteomes" id="UP000682733">
    <property type="component" value="Unassembled WGS sequence"/>
</dbReference>
<keyword evidence="6" id="KW-0812">Transmembrane</keyword>
<proteinExistence type="inferred from homology"/>
<keyword evidence="3" id="KW-0802">TPR repeat</keyword>
<dbReference type="Pfam" id="PF01734">
    <property type="entry name" value="Patatin"/>
    <property type="match status" value="1"/>
</dbReference>
<dbReference type="EMBL" id="CAJOBA010005034">
    <property type="protein sequence ID" value="CAF3731024.1"/>
    <property type="molecule type" value="Genomic_DNA"/>
</dbReference>
<feature type="active site" description="Proton acceptor" evidence="4">
    <location>
        <position position="1139"/>
    </location>
</feature>
<feature type="region of interest" description="Disordered" evidence="5">
    <location>
        <begin position="189"/>
        <end position="212"/>
    </location>
</feature>
<feature type="repeat" description="TPR" evidence="3">
    <location>
        <begin position="878"/>
        <end position="911"/>
    </location>
</feature>
<dbReference type="EMBL" id="CAJOBC010007137">
    <property type="protein sequence ID" value="CAF3922536.1"/>
    <property type="molecule type" value="Genomic_DNA"/>
</dbReference>
<dbReference type="PROSITE" id="PS51635">
    <property type="entry name" value="PNPLA"/>
    <property type="match status" value="1"/>
</dbReference>
<evidence type="ECO:0000259" key="7">
    <source>
        <dbReference type="PROSITE" id="PS51635"/>
    </source>
</evidence>
<evidence type="ECO:0000256" key="5">
    <source>
        <dbReference type="SAM" id="MobiDB-lite"/>
    </source>
</evidence>
<dbReference type="InterPro" id="IPR016035">
    <property type="entry name" value="Acyl_Trfase/lysoPLipase"/>
</dbReference>
<dbReference type="InterPro" id="IPR002641">
    <property type="entry name" value="PNPLA_dom"/>
</dbReference>
<keyword evidence="6" id="KW-1133">Transmembrane helix</keyword>
<dbReference type="Gene3D" id="1.25.40.10">
    <property type="entry name" value="Tetratricopeptide repeat domain"/>
    <property type="match status" value="1"/>
</dbReference>
<dbReference type="EMBL" id="CAJNOQ010007138">
    <property type="protein sequence ID" value="CAF1159087.1"/>
    <property type="molecule type" value="Genomic_DNA"/>
</dbReference>
<evidence type="ECO:0000313" key="11">
    <source>
        <dbReference type="EMBL" id="CAF3922536.1"/>
    </source>
</evidence>
<dbReference type="GO" id="GO:0016042">
    <property type="term" value="P:lipid catabolic process"/>
    <property type="evidence" value="ECO:0007669"/>
    <property type="project" value="UniProtKB-UniRule"/>
</dbReference>
<evidence type="ECO:0000313" key="9">
    <source>
        <dbReference type="EMBL" id="CAF1159087.1"/>
    </source>
</evidence>
<accession>A0A814TCU1</accession>
<name>A0A814TCU1_9BILA</name>
<gene>
    <name evidence="9" type="ORF">GPM918_LOCUS21581</name>
    <name evidence="8" type="ORF">OVA965_LOCUS12482</name>
    <name evidence="11" type="ORF">SRO942_LOCUS21578</name>
    <name evidence="10" type="ORF">TMI583_LOCUS12490</name>
</gene>
<comment type="caution">
    <text evidence="9">The sequence shown here is derived from an EMBL/GenBank/DDBJ whole genome shotgun (WGS) entry which is preliminary data.</text>
</comment>
<keyword evidence="4" id="KW-0378">Hydrolase</keyword>
<feature type="active site" description="Nucleophile" evidence="4">
    <location>
        <position position="997"/>
    </location>
</feature>
<dbReference type="SUPFAM" id="SSF52151">
    <property type="entry name" value="FabD/lysophospholipase-like"/>
    <property type="match status" value="1"/>
</dbReference>
<keyword evidence="4" id="KW-0442">Lipid degradation</keyword>
<dbReference type="PANTHER" id="PTHR32176">
    <property type="entry name" value="XYLOSE ISOMERASE"/>
    <property type="match status" value="1"/>
</dbReference>
<keyword evidence="12" id="KW-1185">Reference proteome</keyword>
<dbReference type="InterPro" id="IPR011990">
    <property type="entry name" value="TPR-like_helical_dom_sf"/>
</dbReference>
<dbReference type="AlphaFoldDB" id="A0A814TCU1"/>
<keyword evidence="6" id="KW-0472">Membrane</keyword>
<dbReference type="GO" id="GO:0004620">
    <property type="term" value="F:phospholipase activity"/>
    <property type="evidence" value="ECO:0007669"/>
    <property type="project" value="TreeGrafter"/>
</dbReference>
<comment type="similarity">
    <text evidence="1">Belongs to the patatin family.</text>
</comment>
<dbReference type="Proteomes" id="UP000677228">
    <property type="component" value="Unassembled WGS sequence"/>
</dbReference>
<evidence type="ECO:0000313" key="10">
    <source>
        <dbReference type="EMBL" id="CAF3731024.1"/>
    </source>
</evidence>
<dbReference type="EMBL" id="CAJNOK010005027">
    <property type="protein sequence ID" value="CAF0957936.1"/>
    <property type="molecule type" value="Genomic_DNA"/>
</dbReference>
<feature type="domain" description="PNPLA" evidence="7">
    <location>
        <begin position="959"/>
        <end position="1152"/>
    </location>
</feature>
<evidence type="ECO:0000256" key="6">
    <source>
        <dbReference type="SAM" id="Phobius"/>
    </source>
</evidence>
<organism evidence="9 12">
    <name type="scientific">Didymodactylos carnosus</name>
    <dbReference type="NCBI Taxonomy" id="1234261"/>
    <lineage>
        <taxon>Eukaryota</taxon>
        <taxon>Metazoa</taxon>
        <taxon>Spiralia</taxon>
        <taxon>Gnathifera</taxon>
        <taxon>Rotifera</taxon>
        <taxon>Eurotatoria</taxon>
        <taxon>Bdelloidea</taxon>
        <taxon>Philodinida</taxon>
        <taxon>Philodinidae</taxon>
        <taxon>Didymodactylos</taxon>
    </lineage>
</organism>
<dbReference type="InterPro" id="IPR019734">
    <property type="entry name" value="TPR_rpt"/>
</dbReference>
<keyword evidence="2 4" id="KW-0443">Lipid metabolism</keyword>
<dbReference type="SMART" id="SM00028">
    <property type="entry name" value="TPR"/>
    <property type="match status" value="2"/>
</dbReference>
<sequence>ERITSHARKLAVLFHPDKAQNPNDTVDFSEVFKIVIARKEELLKELKNFETVQKRVGHHTSNGDRLWEFARDFKRARNDEWTNLKHFHADQLKRLSGGELIKNQKAYAFNAYEEFRAATVALGTLGNAEERSKLRRMMAIALYTAEEHLQAQIYAIAALYILSSQTNRTTFDKEIDYLQNLLKLIRGAASPPPPKAGATTGTTSASPTPTTSAVIVSAPGERSSSLILKGQIKEDLRAVVLEQCLIKSNEKQIRTSKELILRVKQRAFQQRVIGTVAGTEVAFIGLGIVGSACESIGTGVAVGSVLGPVGIVIGAVAGVSVMIGGLYLGIERFQSSRAHFQEPKIREELNNKLTRALEHHKQQMYGAFLDELASEYGPKHLALITIEKADNRIKIEVDPKKIISTLLSHEFRPDGIAYLLNLIGDALLNKPRLLEKLDPSLRQPPQSTLNQLATDIFLEIFSRTTLLQARANELDEQVKKKTLTDSEMHSLYLLLRSLTTTLYSSYKYAIPKEYYKDALLTPFTTRLDELVNIARLNYAIANIIIGGIDNFGESQSAISEIKQRKMHTVSNQYFMISDTMIQAIDDLLMAFGFPPEMLQSCSGSQDEVLALENTVVLENVKVVMLNNVAVNCERVKASTRASEQLEALCELCDLSVSITQREFVEKVKKLYEGASDEVQKAEIRKMMIADDTPTGDIVTWSNQHFCSQNWVFSAVHLPVVAKIFDTRLYNCSLTTNSTYGRVFLLSEPTFEDDDDLRRIFVVLDKQSRAIGMFTTCELKLNFLKDELNTVQTNELKLKSYHKIAVYYRLQAAKYENIHHLQALPKWNSAKDNYISILELDSNDLLACLGYGRCLIMLSKYTKAQDYLCKVISVHDDSAEAWYLLGVARRKLRSYDEAKYAIDSALNRDQTHKDAANELKIILALKSTSTKEDRMNAYNVMKTSSLSSRSKDGSLDYNILTVDGGGIRGLISAVWLAEIERRTNRSASSMFQMMAGTSTGAIIAAGLCTPERGDLSRARYQAAELVQLYVTRSDEIFKKRANSFYNFRSSLTLEPKYLPDARHKLFKEHFDHTQLSHVLTELVIPAVKSDCQVTHLFTRYKARKTRESDHFLHDVLMCTTAAPTYFPPYKIHDDNCFYVDGGVQMNNPVRAAYNEALHYGKKKENLFILSLGTGDYVPDPLDSNANRHLLYYALNQQKILNIIFDGPQYNTDVSMLSDLKKDQYQRWQIYFEEPVALDSIEKSSIEFLFDSAQEFLEEMDAYDNDERLGLLLDRLKGDAH</sequence>
<dbReference type="PROSITE" id="PS50005">
    <property type="entry name" value="TPR"/>
    <property type="match status" value="1"/>
</dbReference>
<dbReference type="Proteomes" id="UP000663829">
    <property type="component" value="Unassembled WGS sequence"/>
</dbReference>
<feature type="compositionally biased region" description="Low complexity" evidence="5">
    <location>
        <begin position="196"/>
        <end position="212"/>
    </location>
</feature>
<feature type="short sequence motif" description="GXSXG" evidence="4">
    <location>
        <begin position="995"/>
        <end position="999"/>
    </location>
</feature>
<dbReference type="Gene3D" id="3.40.1090.10">
    <property type="entry name" value="Cytosolic phospholipase A2 catalytic domain"/>
    <property type="match status" value="1"/>
</dbReference>
<reference evidence="9" key="1">
    <citation type="submission" date="2021-02" db="EMBL/GenBank/DDBJ databases">
        <authorList>
            <person name="Nowell W R."/>
        </authorList>
    </citation>
    <scope>NUCLEOTIDE SEQUENCE</scope>
</reference>
<dbReference type="SUPFAM" id="SSF48452">
    <property type="entry name" value="TPR-like"/>
    <property type="match status" value="1"/>
</dbReference>
<dbReference type="GO" id="GO:0047372">
    <property type="term" value="F:monoacylglycerol lipase activity"/>
    <property type="evidence" value="ECO:0007669"/>
    <property type="project" value="TreeGrafter"/>
</dbReference>
<protein>
    <recommendedName>
        <fullName evidence="7">PNPLA domain-containing protein</fullName>
    </recommendedName>
</protein>
<evidence type="ECO:0000313" key="12">
    <source>
        <dbReference type="Proteomes" id="UP000663829"/>
    </source>
</evidence>
<dbReference type="CDD" id="cd07199">
    <property type="entry name" value="Pat17_PNPLA8_PNPLA9_like"/>
    <property type="match status" value="1"/>
</dbReference>
<evidence type="ECO:0000256" key="1">
    <source>
        <dbReference type="ARBA" id="ARBA00010240"/>
    </source>
</evidence>
<dbReference type="OrthoDB" id="630895at2759"/>
<evidence type="ECO:0000313" key="8">
    <source>
        <dbReference type="EMBL" id="CAF0957936.1"/>
    </source>
</evidence>
<dbReference type="Proteomes" id="UP000681722">
    <property type="component" value="Unassembled WGS sequence"/>
</dbReference>
<feature type="non-terminal residue" evidence="9">
    <location>
        <position position="1"/>
    </location>
</feature>
<evidence type="ECO:0000256" key="2">
    <source>
        <dbReference type="ARBA" id="ARBA00023098"/>
    </source>
</evidence>
<dbReference type="PANTHER" id="PTHR32176:SF92">
    <property type="entry name" value="XYLOSE ISOMERASE"/>
    <property type="match status" value="1"/>
</dbReference>